<organism evidence="1 2">
    <name type="scientific">Oryzomonas sagensis</name>
    <dbReference type="NCBI Taxonomy" id="2603857"/>
    <lineage>
        <taxon>Bacteria</taxon>
        <taxon>Pseudomonadati</taxon>
        <taxon>Thermodesulfobacteriota</taxon>
        <taxon>Desulfuromonadia</taxon>
        <taxon>Geobacterales</taxon>
        <taxon>Geobacteraceae</taxon>
        <taxon>Oryzomonas</taxon>
    </lineage>
</organism>
<dbReference type="Pfam" id="PF25212">
    <property type="entry name" value="HVO_A0114"/>
    <property type="match status" value="1"/>
</dbReference>
<dbReference type="InterPro" id="IPR036390">
    <property type="entry name" value="WH_DNA-bd_sf"/>
</dbReference>
<proteinExistence type="predicted"/>
<sequence>MRDLKIGIKDMKESAEETRNILRQFDQGIFPEQPIERIYFNDFKTLLRYITPKRLVLLETLHKAGAMSINALAKLLNRSYKNVYDDIKVLELVGLVERDEQKRIFVPWNEIATTLRLAA</sequence>
<dbReference type="Proteomes" id="UP000798046">
    <property type="component" value="Unassembled WGS sequence"/>
</dbReference>
<comment type="caution">
    <text evidence="1">The sequence shown here is derived from an EMBL/GenBank/DDBJ whole genome shotgun (WGS) entry which is preliminary data.</text>
</comment>
<evidence type="ECO:0000313" key="2">
    <source>
        <dbReference type="Proteomes" id="UP000798046"/>
    </source>
</evidence>
<reference evidence="1 2" key="1">
    <citation type="journal article" date="2020" name="Microorganisms">
        <title>Description of Three Novel Members in the Family Geobacteraceae, Oryzomonas japonicum gen. nov., sp. nov., Oryzomonas sagensis sp. nov., and Oryzomonas ruber sp. nov.</title>
        <authorList>
            <person name="Xu Z."/>
            <person name="Masuda Y."/>
            <person name="Hayakawa C."/>
            <person name="Ushijima N."/>
            <person name="Kawano K."/>
            <person name="Shiratori Y."/>
            <person name="Senoo K."/>
            <person name="Itoh H."/>
        </authorList>
    </citation>
    <scope>NUCLEOTIDE SEQUENCE [LARGE SCALE GENOMIC DNA]</scope>
    <source>
        <strain evidence="1 2">Red100</strain>
    </source>
</reference>
<dbReference type="InterPro" id="IPR036388">
    <property type="entry name" value="WH-like_DNA-bd_sf"/>
</dbReference>
<evidence type="ECO:0000313" key="1">
    <source>
        <dbReference type="EMBL" id="KAB0671149.1"/>
    </source>
</evidence>
<dbReference type="EMBL" id="VZRA01000001">
    <property type="protein sequence ID" value="KAB0671149.1"/>
    <property type="molecule type" value="Genomic_DNA"/>
</dbReference>
<dbReference type="Gene3D" id="1.10.10.10">
    <property type="entry name" value="Winged helix-like DNA-binding domain superfamily/Winged helix DNA-binding domain"/>
    <property type="match status" value="1"/>
</dbReference>
<protein>
    <submittedName>
        <fullName evidence="1">Helix-turn-helix domain-containing protein</fullName>
    </submittedName>
</protein>
<dbReference type="RefSeq" id="WP_151154631.1">
    <property type="nucleotide sequence ID" value="NZ_VZRA01000001.1"/>
</dbReference>
<accession>A0ABQ6TQ43</accession>
<gene>
    <name evidence="1" type="ORF">F6V30_00720</name>
</gene>
<name>A0ABQ6TQ43_9BACT</name>
<dbReference type="SUPFAM" id="SSF46785">
    <property type="entry name" value="Winged helix' DNA-binding domain"/>
    <property type="match status" value="1"/>
</dbReference>
<keyword evidence="2" id="KW-1185">Reference proteome</keyword>